<feature type="compositionally biased region" description="Basic and acidic residues" evidence="1">
    <location>
        <begin position="445"/>
        <end position="466"/>
    </location>
</feature>
<organism evidence="2 3">
    <name type="scientific">Clathrospora elynae</name>
    <dbReference type="NCBI Taxonomy" id="706981"/>
    <lineage>
        <taxon>Eukaryota</taxon>
        <taxon>Fungi</taxon>
        <taxon>Dikarya</taxon>
        <taxon>Ascomycota</taxon>
        <taxon>Pezizomycotina</taxon>
        <taxon>Dothideomycetes</taxon>
        <taxon>Pleosporomycetidae</taxon>
        <taxon>Pleosporales</taxon>
        <taxon>Diademaceae</taxon>
        <taxon>Clathrospora</taxon>
    </lineage>
</organism>
<evidence type="ECO:0000313" key="2">
    <source>
        <dbReference type="EMBL" id="KAF1944774.1"/>
    </source>
</evidence>
<accession>A0A6A5SYH6</accession>
<protein>
    <submittedName>
        <fullName evidence="2">Uncharacterized protein</fullName>
    </submittedName>
</protein>
<dbReference type="Proteomes" id="UP000800038">
    <property type="component" value="Unassembled WGS sequence"/>
</dbReference>
<dbReference type="AlphaFoldDB" id="A0A6A5SYH6"/>
<feature type="region of interest" description="Disordered" evidence="1">
    <location>
        <begin position="1"/>
        <end position="29"/>
    </location>
</feature>
<name>A0A6A5SYH6_9PLEO</name>
<dbReference type="EMBL" id="ML976014">
    <property type="protein sequence ID" value="KAF1944774.1"/>
    <property type="molecule type" value="Genomic_DNA"/>
</dbReference>
<sequence>MDRPSRWSFPSDEPYRDELYRFPSPPSPRRRAFLAHVRSMYEEPAVANGSMSQPQVATRGMKHHVAPLLENPYKHHQRYIPTASKPMIQEESLRAIPGSFQQVPTTAEDEANASKLPSLKWPLTWGYVPSTTPGTAGKALAPIHQETKSVYMPPLKKASEHQAQGSTEPTRADSRLELRHRKKSAMGCPRPDTEVTAEAVRPGDKEATKLSETTDTENDMEVPRRMGLYIPKVELTQPNKSESPSYKYLSTAGKDAFANYVEREKAWQKYMYLDSTAFGKLPKRPGTPNAKPELLPTRGVSSQLQDGLNMLDDILEPGNAYKNCTVGSPIVKEPAAPAKAKSSEQVTEGQRDQVKTNQFGVYEKRAELAKQFHEKRLSAANRRTTSIGQPTMSEQETGAQHAQDKGSQRRKEEVDQSLKKSADKHRVIKSPAGRLFATDQVARSGTKDKWLAVKSPKQEEEKASKDNFEVVSLSSDEEDGWERVGGVEDEWEFVEN</sequence>
<evidence type="ECO:0000313" key="3">
    <source>
        <dbReference type="Proteomes" id="UP000800038"/>
    </source>
</evidence>
<feature type="region of interest" description="Disordered" evidence="1">
    <location>
        <begin position="374"/>
        <end position="466"/>
    </location>
</feature>
<feature type="region of interest" description="Disordered" evidence="1">
    <location>
        <begin position="182"/>
        <end position="218"/>
    </location>
</feature>
<proteinExistence type="predicted"/>
<feature type="compositionally biased region" description="Polar residues" evidence="1">
    <location>
        <begin position="381"/>
        <end position="400"/>
    </location>
</feature>
<feature type="compositionally biased region" description="Basic and acidic residues" evidence="1">
    <location>
        <begin position="402"/>
        <end position="425"/>
    </location>
</feature>
<gene>
    <name evidence="2" type="ORF">EJ02DRAFT_78246</name>
</gene>
<keyword evidence="3" id="KW-1185">Reference proteome</keyword>
<evidence type="ECO:0000256" key="1">
    <source>
        <dbReference type="SAM" id="MobiDB-lite"/>
    </source>
</evidence>
<reference evidence="2" key="1">
    <citation type="journal article" date="2020" name="Stud. Mycol.">
        <title>101 Dothideomycetes genomes: a test case for predicting lifestyles and emergence of pathogens.</title>
        <authorList>
            <person name="Haridas S."/>
            <person name="Albert R."/>
            <person name="Binder M."/>
            <person name="Bloem J."/>
            <person name="Labutti K."/>
            <person name="Salamov A."/>
            <person name="Andreopoulos B."/>
            <person name="Baker S."/>
            <person name="Barry K."/>
            <person name="Bills G."/>
            <person name="Bluhm B."/>
            <person name="Cannon C."/>
            <person name="Castanera R."/>
            <person name="Culley D."/>
            <person name="Daum C."/>
            <person name="Ezra D."/>
            <person name="Gonzalez J."/>
            <person name="Henrissat B."/>
            <person name="Kuo A."/>
            <person name="Liang C."/>
            <person name="Lipzen A."/>
            <person name="Lutzoni F."/>
            <person name="Magnuson J."/>
            <person name="Mondo S."/>
            <person name="Nolan M."/>
            <person name="Ohm R."/>
            <person name="Pangilinan J."/>
            <person name="Park H.-J."/>
            <person name="Ramirez L."/>
            <person name="Alfaro M."/>
            <person name="Sun H."/>
            <person name="Tritt A."/>
            <person name="Yoshinaga Y."/>
            <person name="Zwiers L.-H."/>
            <person name="Turgeon B."/>
            <person name="Goodwin S."/>
            <person name="Spatafora J."/>
            <person name="Crous P."/>
            <person name="Grigoriev I."/>
        </authorList>
    </citation>
    <scope>NUCLEOTIDE SEQUENCE</scope>
    <source>
        <strain evidence="2">CBS 161.51</strain>
    </source>
</reference>